<gene>
    <name evidence="2" type="ORF">BCR15_12155</name>
</gene>
<dbReference type="InterPro" id="IPR004716">
    <property type="entry name" value="PTS_IIA_glucitol/sorbitol-sp"/>
</dbReference>
<dbReference type="GO" id="GO:0009401">
    <property type="term" value="P:phosphoenolpyruvate-dependent sugar phosphotransferase system"/>
    <property type="evidence" value="ECO:0007669"/>
    <property type="project" value="InterPro"/>
</dbReference>
<accession>A0A1C0ARV1</accession>
<dbReference type="AlphaFoldDB" id="A0A1C0ARV1"/>
<dbReference type="InterPro" id="IPR036665">
    <property type="entry name" value="PTS_IIA_glucitol/sorbitol_sf"/>
</dbReference>
<dbReference type="GO" id="GO:0016301">
    <property type="term" value="F:kinase activity"/>
    <property type="evidence" value="ECO:0007669"/>
    <property type="project" value="TreeGrafter"/>
</dbReference>
<dbReference type="GO" id="GO:0005737">
    <property type="term" value="C:cytoplasm"/>
    <property type="evidence" value="ECO:0007669"/>
    <property type="project" value="InterPro"/>
</dbReference>
<organism evidence="2 3">
    <name type="scientific">Tessaracoccus lapidicaptus</name>
    <dbReference type="NCBI Taxonomy" id="1427523"/>
    <lineage>
        <taxon>Bacteria</taxon>
        <taxon>Bacillati</taxon>
        <taxon>Actinomycetota</taxon>
        <taxon>Actinomycetes</taxon>
        <taxon>Propionibacteriales</taxon>
        <taxon>Propionibacteriaceae</taxon>
        <taxon>Tessaracoccus</taxon>
    </lineage>
</organism>
<dbReference type="PANTHER" id="PTHR40398">
    <property type="entry name" value="PTS SYSTEM GLUCITOL/SORBITOL-SPECIFIC EIIA COMPONENT"/>
    <property type="match status" value="1"/>
</dbReference>
<dbReference type="PANTHER" id="PTHR40398:SF1">
    <property type="entry name" value="PTS SYSTEM GLUCITOL_SORBITOL-SPECIFIC EIIA COMPONENT"/>
    <property type="match status" value="1"/>
</dbReference>
<dbReference type="EMBL" id="MBQD01000003">
    <property type="protein sequence ID" value="OCL37012.1"/>
    <property type="molecule type" value="Genomic_DNA"/>
</dbReference>
<dbReference type="PROSITE" id="PS51097">
    <property type="entry name" value="PTS_EIIA_TYPE_5"/>
    <property type="match status" value="1"/>
</dbReference>
<dbReference type="GO" id="GO:0008982">
    <property type="term" value="F:protein-N(PI)-phosphohistidine-sugar phosphotransferase activity"/>
    <property type="evidence" value="ECO:0007669"/>
    <property type="project" value="InterPro"/>
</dbReference>
<sequence>MAYTTTVLEVGAEASAFLMENMAITFGGNAPEELRPYCFLIEKAELSGSLAVGQRVLIAHQEWTVSAVGDVAEQNLAALGHVTLVFDGEAEPRMGGAIHLSGLDEAPALVQGALVVFECD</sequence>
<dbReference type="RefSeq" id="WP_068749709.1">
    <property type="nucleotide sequence ID" value="NZ_LR214441.1"/>
</dbReference>
<name>A0A1C0ARV1_9ACTN</name>
<protein>
    <submittedName>
        <fullName evidence="2">PTS sorbitol transporter subunit IIA</fullName>
    </submittedName>
</protein>
<evidence type="ECO:0000256" key="1">
    <source>
        <dbReference type="PROSITE-ProRule" id="PRU00420"/>
    </source>
</evidence>
<dbReference type="Gene3D" id="2.40.33.40">
    <property type="entry name" value="Phosphotransferase system, glucitol/sorbitol-specific IIA component"/>
    <property type="match status" value="1"/>
</dbReference>
<evidence type="ECO:0000313" key="3">
    <source>
        <dbReference type="Proteomes" id="UP000093501"/>
    </source>
</evidence>
<proteinExistence type="predicted"/>
<comment type="caution">
    <text evidence="1">Lacks conserved residue(s) required for the propagation of feature annotation.</text>
</comment>
<evidence type="ECO:0000313" key="2">
    <source>
        <dbReference type="EMBL" id="OCL37012.1"/>
    </source>
</evidence>
<reference evidence="3" key="1">
    <citation type="submission" date="2016-07" db="EMBL/GenBank/DDBJ databases">
        <authorList>
            <person name="Florea S."/>
            <person name="Webb J.S."/>
            <person name="Jaromczyk J."/>
            <person name="Schardl C.L."/>
        </authorList>
    </citation>
    <scope>NUCLEOTIDE SEQUENCE [LARGE SCALE GENOMIC DNA]</scope>
    <source>
        <strain evidence="3">IPBSL-7</strain>
    </source>
</reference>
<keyword evidence="3" id="KW-1185">Reference proteome</keyword>
<dbReference type="SUPFAM" id="SSF141530">
    <property type="entry name" value="PTSIIA/GutA-like"/>
    <property type="match status" value="1"/>
</dbReference>
<comment type="caution">
    <text evidence="2">The sequence shown here is derived from an EMBL/GenBank/DDBJ whole genome shotgun (WGS) entry which is preliminary data.</text>
</comment>
<dbReference type="Pfam" id="PF03829">
    <property type="entry name" value="PTSIIA_gutA"/>
    <property type="match status" value="1"/>
</dbReference>
<dbReference type="Proteomes" id="UP000093501">
    <property type="component" value="Unassembled WGS sequence"/>
</dbReference>